<organism evidence="13 14">
    <name type="scientific">Anaeroglobus geminatus F0357</name>
    <dbReference type="NCBI Taxonomy" id="861450"/>
    <lineage>
        <taxon>Bacteria</taxon>
        <taxon>Bacillati</taxon>
        <taxon>Bacillota</taxon>
        <taxon>Negativicutes</taxon>
        <taxon>Veillonellales</taxon>
        <taxon>Veillonellaceae</taxon>
        <taxon>Anaeroglobus</taxon>
    </lineage>
</organism>
<dbReference type="PATRIC" id="fig|861450.3.peg.1383"/>
<evidence type="ECO:0000259" key="10">
    <source>
        <dbReference type="Pfam" id="PF02878"/>
    </source>
</evidence>
<dbReference type="Pfam" id="PF02878">
    <property type="entry name" value="PGM_PMM_I"/>
    <property type="match status" value="1"/>
</dbReference>
<evidence type="ECO:0000256" key="2">
    <source>
        <dbReference type="ARBA" id="ARBA00010231"/>
    </source>
</evidence>
<dbReference type="RefSeq" id="WP_006790465.1">
    <property type="nucleotide sequence ID" value="NZ_JH417603.1"/>
</dbReference>
<dbReference type="Gene3D" id="3.30.310.50">
    <property type="entry name" value="Alpha-D-phosphohexomutase, C-terminal domain"/>
    <property type="match status" value="1"/>
</dbReference>
<dbReference type="PANTHER" id="PTHR22573">
    <property type="entry name" value="PHOSPHOHEXOMUTASE FAMILY MEMBER"/>
    <property type="match status" value="1"/>
</dbReference>
<evidence type="ECO:0000313" key="14">
    <source>
        <dbReference type="Proteomes" id="UP000005481"/>
    </source>
</evidence>
<keyword evidence="3" id="KW-0597">Phosphoprotein</keyword>
<comment type="similarity">
    <text evidence="2 7">Belongs to the phosphohexose mutase family.</text>
</comment>
<name>G9YIK5_9FIRM</name>
<evidence type="ECO:0000256" key="1">
    <source>
        <dbReference type="ARBA" id="ARBA00001946"/>
    </source>
</evidence>
<keyword evidence="14" id="KW-1185">Reference proteome</keyword>
<dbReference type="GO" id="GO:0005829">
    <property type="term" value="C:cytosol"/>
    <property type="evidence" value="ECO:0007669"/>
    <property type="project" value="TreeGrafter"/>
</dbReference>
<protein>
    <submittedName>
        <fullName evidence="13">Putative phosphoglucomutase, alpha-D-glucose phosphate-specific</fullName>
    </submittedName>
</protein>
<dbReference type="InterPro" id="IPR005846">
    <property type="entry name" value="A-D-PHexomutase_a/b/a-III"/>
</dbReference>
<dbReference type="HOGENOM" id="CLU_016950_8_1_9"/>
<dbReference type="InterPro" id="IPR045244">
    <property type="entry name" value="PGM"/>
</dbReference>
<reference evidence="13 14" key="1">
    <citation type="submission" date="2011-08" db="EMBL/GenBank/DDBJ databases">
        <authorList>
            <person name="Weinstock G."/>
            <person name="Sodergren E."/>
            <person name="Clifton S."/>
            <person name="Fulton L."/>
            <person name="Fulton B."/>
            <person name="Courtney L."/>
            <person name="Fronick C."/>
            <person name="Harrison M."/>
            <person name="Strong C."/>
            <person name="Farmer C."/>
            <person name="Delahaunty K."/>
            <person name="Markovic C."/>
            <person name="Hall O."/>
            <person name="Minx P."/>
            <person name="Tomlinson C."/>
            <person name="Mitreva M."/>
            <person name="Hou S."/>
            <person name="Chen J."/>
            <person name="Wollam A."/>
            <person name="Pepin K.H."/>
            <person name="Johnson M."/>
            <person name="Bhonagiri V."/>
            <person name="Zhang X."/>
            <person name="Suruliraj S."/>
            <person name="Warren W."/>
            <person name="Chinwalla A."/>
            <person name="Mardis E.R."/>
            <person name="Wilson R.K."/>
        </authorList>
    </citation>
    <scope>NUCLEOTIDE SEQUENCE [LARGE SCALE GENOMIC DNA]</scope>
    <source>
        <strain evidence="13 14">F0357</strain>
    </source>
</reference>
<keyword evidence="5 7" id="KW-0460">Magnesium</keyword>
<dbReference type="GO" id="GO:0000287">
    <property type="term" value="F:magnesium ion binding"/>
    <property type="evidence" value="ECO:0007669"/>
    <property type="project" value="InterPro"/>
</dbReference>
<feature type="domain" description="Alpha-D-phosphohexomutase C-terminal" evidence="9">
    <location>
        <begin position="491"/>
        <end position="534"/>
    </location>
</feature>
<comment type="caution">
    <text evidence="13">The sequence shown here is derived from an EMBL/GenBank/DDBJ whole genome shotgun (WGS) entry which is preliminary data.</text>
</comment>
<dbReference type="SUPFAM" id="SSF53738">
    <property type="entry name" value="Phosphoglucomutase, first 3 domains"/>
    <property type="match status" value="3"/>
</dbReference>
<evidence type="ECO:0000313" key="13">
    <source>
        <dbReference type="EMBL" id="EHM39458.1"/>
    </source>
</evidence>
<evidence type="ECO:0000256" key="5">
    <source>
        <dbReference type="ARBA" id="ARBA00022842"/>
    </source>
</evidence>
<keyword evidence="6" id="KW-0413">Isomerase</keyword>
<feature type="domain" description="Alpha-D-phosphohexomutase alpha/beta/alpha" evidence="11">
    <location>
        <begin position="212"/>
        <end position="315"/>
    </location>
</feature>
<dbReference type="PRINTS" id="PR00509">
    <property type="entry name" value="PGMPMM"/>
</dbReference>
<feature type="region of interest" description="Disordered" evidence="8">
    <location>
        <begin position="32"/>
        <end position="51"/>
    </location>
</feature>
<dbReference type="eggNOG" id="COG0033">
    <property type="taxonomic scope" value="Bacteria"/>
</dbReference>
<dbReference type="InterPro" id="IPR036900">
    <property type="entry name" value="A-D-PHexomutase_C_sf"/>
</dbReference>
<evidence type="ECO:0000256" key="8">
    <source>
        <dbReference type="SAM" id="MobiDB-lite"/>
    </source>
</evidence>
<dbReference type="GO" id="GO:0004614">
    <property type="term" value="F:phosphoglucomutase activity"/>
    <property type="evidence" value="ECO:0007669"/>
    <property type="project" value="InterPro"/>
</dbReference>
<comment type="cofactor">
    <cofactor evidence="1">
        <name>Mg(2+)</name>
        <dbReference type="ChEBI" id="CHEBI:18420"/>
    </cofactor>
</comment>
<dbReference type="Gene3D" id="3.40.120.10">
    <property type="entry name" value="Alpha-D-Glucose-1,6-Bisphosphate, subunit A, domain 3"/>
    <property type="match status" value="3"/>
</dbReference>
<feature type="domain" description="Alpha-D-phosphohexomutase alpha/beta/alpha" evidence="12">
    <location>
        <begin position="323"/>
        <end position="437"/>
    </location>
</feature>
<sequence>MSIHQLAGQKVRPADYPDLEMIKKAYEKIVPDPDSEEQRVSFGTSGHRGKAADGSFTDAHVAAIVQAICTLRERFGATGPVFVGADTHYLSQLAYQTVLQVLAANGLTVCIDSERDFVPTPALSRAVIRYNEGRADKLADGILITPSHNPPDYGGIKYNPVTGGPAGGVITKAVEAEANRLLTAGNKGVRRYACGDEHIDAACERYDYKALYVDELDEVIDMRAVSTGRLAVLVNALGGAGMNYWHKIAEKYDISLDFINDSYDPQFTFMTYDHDGRVRMDCSSPYVMAGVMKSGCAYDLILANDPDYDRFGIVCGPDGMLLPNAFLTVAAHYLATHRDFSGKGIGKTVVTTELLHKIAVKLSVPCYEVPVGFKYFVELLSGGDVFFAGEESAGATCIKKDGALWTTDKDGIVMCLLACEITAVTGKSLPAYYADLCRDIGPAFTSRSDTPATKEEKGRIAAVRGADIKDVSLCGKPVTSKCTETSYGKLAIGGIKVTTDDGWIAARPSGTEDLYKLYGESYISTAHAERLLEAGRELIDKAIKNAE</sequence>
<accession>G9YIK5</accession>
<evidence type="ECO:0000259" key="9">
    <source>
        <dbReference type="Pfam" id="PF00408"/>
    </source>
</evidence>
<dbReference type="PROSITE" id="PS00710">
    <property type="entry name" value="PGM_PMM"/>
    <property type="match status" value="1"/>
</dbReference>
<dbReference type="InterPro" id="IPR005841">
    <property type="entry name" value="Alpha-D-phosphohexomutase_SF"/>
</dbReference>
<dbReference type="GO" id="GO:0005975">
    <property type="term" value="P:carbohydrate metabolic process"/>
    <property type="evidence" value="ECO:0007669"/>
    <property type="project" value="InterPro"/>
</dbReference>
<evidence type="ECO:0000256" key="3">
    <source>
        <dbReference type="ARBA" id="ARBA00022553"/>
    </source>
</evidence>
<gene>
    <name evidence="13" type="ORF">HMPREF0080_01497</name>
</gene>
<dbReference type="InterPro" id="IPR016066">
    <property type="entry name" value="A-D-PHexomutase_CS"/>
</dbReference>
<dbReference type="InterPro" id="IPR005845">
    <property type="entry name" value="A-D-PHexomutase_a/b/a-II"/>
</dbReference>
<evidence type="ECO:0000256" key="6">
    <source>
        <dbReference type="ARBA" id="ARBA00023235"/>
    </source>
</evidence>
<evidence type="ECO:0000256" key="4">
    <source>
        <dbReference type="ARBA" id="ARBA00022723"/>
    </source>
</evidence>
<evidence type="ECO:0000259" key="12">
    <source>
        <dbReference type="Pfam" id="PF02880"/>
    </source>
</evidence>
<dbReference type="SUPFAM" id="SSF55957">
    <property type="entry name" value="Phosphoglucomutase, C-terminal domain"/>
    <property type="match status" value="1"/>
</dbReference>
<dbReference type="AlphaFoldDB" id="G9YIK5"/>
<evidence type="ECO:0000256" key="7">
    <source>
        <dbReference type="RuleBase" id="RU004326"/>
    </source>
</evidence>
<dbReference type="InterPro" id="IPR016055">
    <property type="entry name" value="A-D-PHexomutase_a/b/a-I/II/III"/>
</dbReference>
<dbReference type="OrthoDB" id="9806956at2"/>
<dbReference type="Pfam" id="PF00408">
    <property type="entry name" value="PGM_PMM_IV"/>
    <property type="match status" value="1"/>
</dbReference>
<evidence type="ECO:0000259" key="11">
    <source>
        <dbReference type="Pfam" id="PF02879"/>
    </source>
</evidence>
<dbReference type="InterPro" id="IPR005844">
    <property type="entry name" value="A-D-PHexomutase_a/b/a-I"/>
</dbReference>
<dbReference type="Proteomes" id="UP000005481">
    <property type="component" value="Unassembled WGS sequence"/>
</dbReference>
<dbReference type="EMBL" id="AGCJ01000066">
    <property type="protein sequence ID" value="EHM39458.1"/>
    <property type="molecule type" value="Genomic_DNA"/>
</dbReference>
<feature type="domain" description="Alpha-D-phosphohexomutase alpha/beta/alpha" evidence="10">
    <location>
        <begin position="40"/>
        <end position="180"/>
    </location>
</feature>
<dbReference type="Pfam" id="PF02879">
    <property type="entry name" value="PGM_PMM_II"/>
    <property type="match status" value="1"/>
</dbReference>
<dbReference type="PANTHER" id="PTHR22573:SF57">
    <property type="entry name" value="PHOSPHOGLUCOMUTASE"/>
    <property type="match status" value="1"/>
</dbReference>
<dbReference type="InterPro" id="IPR005843">
    <property type="entry name" value="A-D-PHexomutase_C"/>
</dbReference>
<dbReference type="STRING" id="861450.HMPREF0080_01497"/>
<proteinExistence type="inferred from homology"/>
<keyword evidence="4 7" id="KW-0479">Metal-binding</keyword>
<dbReference type="Pfam" id="PF02880">
    <property type="entry name" value="PGM_PMM_III"/>
    <property type="match status" value="1"/>
</dbReference>